<dbReference type="InterPro" id="IPR027503">
    <property type="entry name" value="Lonm_euk"/>
</dbReference>
<evidence type="ECO:0000256" key="6">
    <source>
        <dbReference type="ARBA" id="ARBA00022840"/>
    </source>
</evidence>
<dbReference type="GO" id="GO:0005524">
    <property type="term" value="F:ATP binding"/>
    <property type="evidence" value="ECO:0007669"/>
    <property type="project" value="UniProtKB-UniRule"/>
</dbReference>
<dbReference type="STRING" id="64571.A0A1Y2G6T0"/>
<feature type="compositionally biased region" description="Low complexity" evidence="14">
    <location>
        <begin position="351"/>
        <end position="370"/>
    </location>
</feature>
<dbReference type="PANTHER" id="PTHR43718:SF2">
    <property type="entry name" value="LON PROTEASE HOMOLOG, MITOCHONDRIAL"/>
    <property type="match status" value="1"/>
</dbReference>
<feature type="compositionally biased region" description="Basic and acidic residues" evidence="14">
    <location>
        <begin position="935"/>
        <end position="948"/>
    </location>
</feature>
<reference evidence="17 18" key="1">
    <citation type="submission" date="2016-07" db="EMBL/GenBank/DDBJ databases">
        <title>Pervasive Adenine N6-methylation of Active Genes in Fungi.</title>
        <authorList>
            <consortium name="DOE Joint Genome Institute"/>
            <person name="Mondo S.J."/>
            <person name="Dannebaum R.O."/>
            <person name="Kuo R.C."/>
            <person name="Labutti K."/>
            <person name="Haridas S."/>
            <person name="Kuo A."/>
            <person name="Salamov A."/>
            <person name="Ahrendt S.R."/>
            <person name="Lipzen A."/>
            <person name="Sullivan W."/>
            <person name="Andreopoulos W.B."/>
            <person name="Clum A."/>
            <person name="Lindquist E."/>
            <person name="Daum C."/>
            <person name="Ramamoorthy G.K."/>
            <person name="Gryganskyi A."/>
            <person name="Culley D."/>
            <person name="Magnuson J.K."/>
            <person name="James T.Y."/>
            <person name="O'Malley M.A."/>
            <person name="Stajich J.E."/>
            <person name="Spatafora J.W."/>
            <person name="Visel A."/>
            <person name="Grigoriev I.V."/>
        </authorList>
    </citation>
    <scope>NUCLEOTIDE SEQUENCE [LARGE SCALE GENOMIC DNA]</scope>
    <source>
        <strain evidence="17 18">NRRL 3116</strain>
    </source>
</reference>
<dbReference type="Gene3D" id="3.30.230.10">
    <property type="match status" value="1"/>
</dbReference>
<dbReference type="InterPro" id="IPR004815">
    <property type="entry name" value="Lon_bac/euk-typ"/>
</dbReference>
<feature type="region of interest" description="Disordered" evidence="14">
    <location>
        <begin position="351"/>
        <end position="391"/>
    </location>
</feature>
<dbReference type="Gene3D" id="1.20.5.5270">
    <property type="match status" value="1"/>
</dbReference>
<dbReference type="InParanoid" id="A0A1Y2G6T0"/>
<dbReference type="EC" id="3.4.21.53" evidence="11"/>
<dbReference type="GO" id="GO:0034599">
    <property type="term" value="P:cellular response to oxidative stress"/>
    <property type="evidence" value="ECO:0007669"/>
    <property type="project" value="UniProtKB-UniRule"/>
</dbReference>
<dbReference type="InterPro" id="IPR046336">
    <property type="entry name" value="Lon_prtase_N_sf"/>
</dbReference>
<keyword evidence="7" id="KW-0809">Transit peptide</keyword>
<comment type="subcellular location">
    <subcellularLocation>
        <location evidence="1 11">Mitochondrion matrix</location>
    </subcellularLocation>
</comment>
<dbReference type="GO" id="GO:0070407">
    <property type="term" value="P:oxidation-dependent protein catabolic process"/>
    <property type="evidence" value="ECO:0007669"/>
    <property type="project" value="UniProtKB-UniRule"/>
</dbReference>
<keyword evidence="8 11" id="KW-0238">DNA-binding</keyword>
<evidence type="ECO:0000256" key="3">
    <source>
        <dbReference type="ARBA" id="ARBA00022741"/>
    </source>
</evidence>
<dbReference type="InterPro" id="IPR014721">
    <property type="entry name" value="Ribsml_uS5_D2-typ_fold_subgr"/>
</dbReference>
<dbReference type="InterPro" id="IPR015947">
    <property type="entry name" value="PUA-like_sf"/>
</dbReference>
<evidence type="ECO:0000256" key="11">
    <source>
        <dbReference type="HAMAP-Rule" id="MF_03120"/>
    </source>
</evidence>
<dbReference type="InterPro" id="IPR054594">
    <property type="entry name" value="Lon_lid"/>
</dbReference>
<dbReference type="NCBIfam" id="TIGR00763">
    <property type="entry name" value="lon"/>
    <property type="match status" value="1"/>
</dbReference>
<dbReference type="Pfam" id="PF00004">
    <property type="entry name" value="AAA"/>
    <property type="match status" value="1"/>
</dbReference>
<evidence type="ECO:0000256" key="1">
    <source>
        <dbReference type="ARBA" id="ARBA00004305"/>
    </source>
</evidence>
<comment type="catalytic activity">
    <reaction evidence="10 11">
        <text>Hydrolysis of proteins in presence of ATP.</text>
        <dbReference type="EC" id="3.4.21.53"/>
    </reaction>
</comment>
<dbReference type="Gene3D" id="1.20.58.1480">
    <property type="match status" value="1"/>
</dbReference>
<keyword evidence="3 11" id="KW-0547">Nucleotide-binding</keyword>
<evidence type="ECO:0000256" key="8">
    <source>
        <dbReference type="ARBA" id="ARBA00023125"/>
    </source>
</evidence>
<evidence type="ECO:0000256" key="9">
    <source>
        <dbReference type="ARBA" id="ARBA00023128"/>
    </source>
</evidence>
<dbReference type="GO" id="GO:0035694">
    <property type="term" value="P:mitochondrial protein catabolic process"/>
    <property type="evidence" value="ECO:0007669"/>
    <property type="project" value="EnsemblFungi"/>
</dbReference>
<evidence type="ECO:0000259" key="16">
    <source>
        <dbReference type="PROSITE" id="PS51787"/>
    </source>
</evidence>
<feature type="compositionally biased region" description="Basic and acidic residues" evidence="14">
    <location>
        <begin position="1216"/>
        <end position="1227"/>
    </location>
</feature>
<keyword evidence="2 11" id="KW-0645">Protease</keyword>
<feature type="region of interest" description="Disordered" evidence="14">
    <location>
        <begin position="877"/>
        <end position="897"/>
    </location>
</feature>
<keyword evidence="9 11" id="KW-0496">Mitochondrion</keyword>
<dbReference type="Pfam" id="PF22667">
    <property type="entry name" value="Lon_lid"/>
    <property type="match status" value="1"/>
</dbReference>
<keyword evidence="4 11" id="KW-0378">Hydrolase</keyword>
<dbReference type="GO" id="GO:0003697">
    <property type="term" value="F:single-stranded DNA binding"/>
    <property type="evidence" value="ECO:0007669"/>
    <property type="project" value="TreeGrafter"/>
</dbReference>
<comment type="function">
    <text evidence="11">ATP-dependent serine protease that mediates the selective degradation of misfolded, unassembled or oxidatively damaged polypeptides as well as certain short-lived regulatory proteins in the mitochondrial matrix. May also have a chaperone function in the assembly of inner membrane protein complexes. Participates in the regulation of mitochondrial gene expression and in the maintenance of the integrity of the mitochondrial genome. Binds to mitochondrial DNA in a site-specific manner.</text>
</comment>
<comment type="subunit">
    <text evidence="11">Homohexamer or homoheptamer. Organized in a ring with a central cavity.</text>
</comment>
<dbReference type="Gene3D" id="1.10.8.60">
    <property type="match status" value="1"/>
</dbReference>
<evidence type="ECO:0000256" key="14">
    <source>
        <dbReference type="SAM" id="MobiDB-lite"/>
    </source>
</evidence>
<dbReference type="InterPro" id="IPR027065">
    <property type="entry name" value="Lon_Prtase"/>
</dbReference>
<dbReference type="PRINTS" id="PR00830">
    <property type="entry name" value="ENDOLAPTASE"/>
</dbReference>
<dbReference type="InterPro" id="IPR008268">
    <property type="entry name" value="Peptidase_S16_AS"/>
</dbReference>
<dbReference type="SUPFAM" id="SSF54211">
    <property type="entry name" value="Ribosomal protein S5 domain 2-like"/>
    <property type="match status" value="1"/>
</dbReference>
<evidence type="ECO:0000313" key="18">
    <source>
        <dbReference type="Proteomes" id="UP000193648"/>
    </source>
</evidence>
<dbReference type="FunCoup" id="A0A1Y2G6T0">
    <property type="interactions" value="311"/>
</dbReference>
<dbReference type="EMBL" id="MCFF01000083">
    <property type="protein sequence ID" value="ORY95173.1"/>
    <property type="molecule type" value="Genomic_DNA"/>
</dbReference>
<dbReference type="OrthoDB" id="2411602at2759"/>
<dbReference type="FunFam" id="3.40.50.300:FF:000021">
    <property type="entry name" value="Lon protease homolog"/>
    <property type="match status" value="1"/>
</dbReference>
<dbReference type="GO" id="GO:0006515">
    <property type="term" value="P:protein quality control for misfolded or incompletely synthesized proteins"/>
    <property type="evidence" value="ECO:0007669"/>
    <property type="project" value="UniProtKB-UniRule"/>
</dbReference>
<feature type="binding site" evidence="11">
    <location>
        <begin position="664"/>
        <end position="671"/>
    </location>
    <ligand>
        <name>ATP</name>
        <dbReference type="ChEBI" id="CHEBI:30616"/>
    </ligand>
</feature>
<evidence type="ECO:0000313" key="17">
    <source>
        <dbReference type="EMBL" id="ORY95173.1"/>
    </source>
</evidence>
<evidence type="ECO:0000256" key="12">
    <source>
        <dbReference type="PROSITE-ProRule" id="PRU01122"/>
    </source>
</evidence>
<dbReference type="FunFam" id="2.30.130.40:FF:000010">
    <property type="entry name" value="Lon protease homolog, mitochondrial"/>
    <property type="match status" value="1"/>
</dbReference>
<dbReference type="FunFam" id="3.30.230.10:FF:000015">
    <property type="entry name" value="Lon protease homolog, mitochondrial"/>
    <property type="match status" value="1"/>
</dbReference>
<feature type="compositionally biased region" description="Basic and acidic residues" evidence="14">
    <location>
        <begin position="117"/>
        <end position="139"/>
    </location>
</feature>
<dbReference type="SMART" id="SM00464">
    <property type="entry name" value="LON"/>
    <property type="match status" value="1"/>
</dbReference>
<dbReference type="InterPro" id="IPR003959">
    <property type="entry name" value="ATPase_AAA_core"/>
</dbReference>
<feature type="region of interest" description="Disordered" evidence="14">
    <location>
        <begin position="117"/>
        <end position="174"/>
    </location>
</feature>
<feature type="region of interest" description="Disordered" evidence="14">
    <location>
        <begin position="1202"/>
        <end position="1240"/>
    </location>
</feature>
<dbReference type="CDD" id="cd19500">
    <property type="entry name" value="RecA-like_Lon"/>
    <property type="match status" value="1"/>
</dbReference>
<dbReference type="GO" id="GO:0004176">
    <property type="term" value="F:ATP-dependent peptidase activity"/>
    <property type="evidence" value="ECO:0007669"/>
    <property type="project" value="UniProtKB-UniRule"/>
</dbReference>
<protein>
    <recommendedName>
        <fullName evidence="11">Lon protease homolog, mitochondrial</fullName>
        <ecNumber evidence="11">3.4.21.53</ecNumber>
    </recommendedName>
</protein>
<evidence type="ECO:0000256" key="2">
    <source>
        <dbReference type="ARBA" id="ARBA00022670"/>
    </source>
</evidence>
<dbReference type="PROSITE" id="PS51786">
    <property type="entry name" value="LON_PROTEOLYTIC"/>
    <property type="match status" value="1"/>
</dbReference>
<dbReference type="PROSITE" id="PS01046">
    <property type="entry name" value="LON_SER"/>
    <property type="match status" value="1"/>
</dbReference>
<dbReference type="FunFam" id="1.20.5.5270:FF:000001">
    <property type="entry name" value="Lon protease homolog, mitochondrial"/>
    <property type="match status" value="1"/>
</dbReference>
<dbReference type="PANTHER" id="PTHR43718">
    <property type="entry name" value="LON PROTEASE"/>
    <property type="match status" value="1"/>
</dbReference>
<keyword evidence="6 11" id="KW-0067">ATP-binding</keyword>
<dbReference type="SUPFAM" id="SSF52540">
    <property type="entry name" value="P-loop containing nucleoside triphosphate hydrolases"/>
    <property type="match status" value="1"/>
</dbReference>
<feature type="domain" description="Lon proteolytic" evidence="15">
    <location>
        <begin position="1005"/>
        <end position="1191"/>
    </location>
</feature>
<sequence>MASNAVLVITKRVSPSVDLLRLALPRRTVNPTLGQSVTRTPPSWSVFDGHLQPFSTISSPSTAHLINGRSKNLHSLAQLKRQPLLQGISHGHSQTNHFLSTKGLTFSSRSFSSTVRILKDKNDNANKGDDGKNGSDGKDSGSGSEGGSSGSGSGSGSGSEGSGSGGRGGDRKNTKFTFEVGSGGILDNALSKPAIPEVYPQVLTLPIGRRPLFPGFYKAVVIKNPVVANAIKELMKRGQPYVGAFLLKDEELDIDTVTSMDQIHSVGVFAQITTIFPASPGSEEGSITAVLYPHRRIKIKELLPPLIMPDGSEAPREGLMVKEAGEEGADKAQSQAITIKVNDDSTTTIAATAAASSESSSASPSSIDSSLTDHEKASGSDPNVVEHSLVSTPSPHLPTAFLAKDYAVTLANVENMIDLPYNRKNQVIRAITSEIVAVFKDIAGLNPLFRDQIANFSMSQSAGNVFEEPAKLADFATAVSQGDPEELQSVLESLSIEDRMQKALLVLKKELMNAQLQSKISKDVENKIAKRQREYYLMEQLKGIKKELGIESDGKDKLIEKFREKSVKLAMPEQVKKVFDEEITKLEHLEPAASEFNVTRNYLDWLTNVPWGVRSPENYDIRHATRVLDEDHYGLKDVKDRILEFIAVGRLRGTVEGKIICLAGPPGVGKTSIGKSIARALDREFYRFSVGGLTDVAEIKGHRRTYVGAMPGKVIQALKRVQTENPLILIDEVDKVGRGHQGDPASALLELLDPEQNGSFLDHYMDVPIDLSKVLFVCTANVLETIPGPLLDRMEVIQLSGYISDEKVAIASRYLAPAAKQAAGLEEANVTLHDDAIEALIKNYCRESGVRNLKKQIDKVFRKAALQIVKDLPDVERVTSTSSSKKAEDKEETKRKKIVKEDKKVDEEIKQTGDEILAGIIKQVPDEKLMDDEEAAKNNKQSEKDSKEKKGKGKKGKDDDKNKDSDSHKPPKLQVPSNVRVDITADNLKSYVGPAVFQADRLYEATPPGVVMGLAWTSMGGSALYIESCLDGRLSEKSRPNFLRTGQMGDVMKESTSIAYTFAKNIVGRRFPENRFFNKAAIHLHVPEGATPKDGPSAGITMATSLLSLALNKPLDPTIAMTGELTLTGKVLKIGGLKEKTIAAKRSGVKTLIFPQANLPDWEELPENVKEGVTGVPAAWYEDVYKVVFGDSISEEEGNSIWNKELPGSEDAEDVIDNREPRKDETHKKKTKTNQIDEGIPTSVSWRKMLSW</sequence>
<dbReference type="SUPFAM" id="SSF88697">
    <property type="entry name" value="PUA domain-like"/>
    <property type="match status" value="1"/>
</dbReference>
<dbReference type="InterPro" id="IPR027417">
    <property type="entry name" value="P-loop_NTPase"/>
</dbReference>
<dbReference type="PROSITE" id="PS51787">
    <property type="entry name" value="LON_N"/>
    <property type="match status" value="1"/>
</dbReference>
<dbReference type="GO" id="GO:0016887">
    <property type="term" value="F:ATP hydrolysis activity"/>
    <property type="evidence" value="ECO:0007669"/>
    <property type="project" value="UniProtKB-UniRule"/>
</dbReference>
<dbReference type="Proteomes" id="UP000193648">
    <property type="component" value="Unassembled WGS sequence"/>
</dbReference>
<name>A0A1Y2G6T0_9FUNG</name>
<feature type="domain" description="Lon N-terminal" evidence="16">
    <location>
        <begin position="202"/>
        <end position="511"/>
    </location>
</feature>
<feature type="active site" evidence="11 12">
    <location>
        <position position="1097"/>
    </location>
</feature>
<dbReference type="AlphaFoldDB" id="A0A1Y2G6T0"/>
<dbReference type="GO" id="GO:0004252">
    <property type="term" value="F:serine-type endopeptidase activity"/>
    <property type="evidence" value="ECO:0007669"/>
    <property type="project" value="UniProtKB-UniRule"/>
</dbReference>
<dbReference type="InterPro" id="IPR020568">
    <property type="entry name" value="Ribosomal_Su5_D2-typ_SF"/>
</dbReference>
<dbReference type="SMART" id="SM00382">
    <property type="entry name" value="AAA"/>
    <property type="match status" value="1"/>
</dbReference>
<keyword evidence="18" id="KW-1185">Reference proteome</keyword>
<gene>
    <name evidence="11" type="primary">PIM1</name>
    <name evidence="17" type="ORF">BCR41DRAFT_426855</name>
</gene>
<dbReference type="InterPro" id="IPR008269">
    <property type="entry name" value="Lon_proteolytic"/>
</dbReference>
<feature type="region of interest" description="Disordered" evidence="14">
    <location>
        <begin position="928"/>
        <end position="978"/>
    </location>
</feature>
<dbReference type="InterPro" id="IPR003111">
    <property type="entry name" value="Lon_prtase_N"/>
</dbReference>
<evidence type="ECO:0000256" key="4">
    <source>
        <dbReference type="ARBA" id="ARBA00022801"/>
    </source>
</evidence>
<dbReference type="GO" id="GO:0005759">
    <property type="term" value="C:mitochondrial matrix"/>
    <property type="evidence" value="ECO:0007669"/>
    <property type="project" value="UniProtKB-SubCell"/>
</dbReference>
<evidence type="ECO:0000256" key="5">
    <source>
        <dbReference type="ARBA" id="ARBA00022825"/>
    </source>
</evidence>
<dbReference type="GO" id="GO:0043565">
    <property type="term" value="F:sequence-specific DNA binding"/>
    <property type="evidence" value="ECO:0007669"/>
    <property type="project" value="UniProtKB-UniRule"/>
</dbReference>
<comment type="similarity">
    <text evidence="11 12 13">Belongs to the peptidase S16 family.</text>
</comment>
<feature type="compositionally biased region" description="Basic and acidic residues" evidence="14">
    <location>
        <begin position="956"/>
        <end position="969"/>
    </location>
</feature>
<dbReference type="Pfam" id="PF02190">
    <property type="entry name" value="LON_substr_bdg"/>
    <property type="match status" value="1"/>
</dbReference>
<dbReference type="GO" id="GO:0051131">
    <property type="term" value="P:chaperone-mediated protein complex assembly"/>
    <property type="evidence" value="ECO:0007669"/>
    <property type="project" value="UniProtKB-UniRule"/>
</dbReference>
<feature type="compositionally biased region" description="Basic and acidic residues" evidence="14">
    <location>
        <begin position="885"/>
        <end position="897"/>
    </location>
</feature>
<evidence type="ECO:0000259" key="15">
    <source>
        <dbReference type="PROSITE" id="PS51786"/>
    </source>
</evidence>
<dbReference type="InterPro" id="IPR003593">
    <property type="entry name" value="AAA+_ATPase"/>
</dbReference>
<dbReference type="Pfam" id="PF05362">
    <property type="entry name" value="Lon_C"/>
    <property type="match status" value="1"/>
</dbReference>
<comment type="caution">
    <text evidence="17">The sequence shown here is derived from an EMBL/GenBank/DDBJ whole genome shotgun (WGS) entry which is preliminary data.</text>
</comment>
<evidence type="ECO:0000256" key="13">
    <source>
        <dbReference type="RuleBase" id="RU000591"/>
    </source>
</evidence>
<keyword evidence="5 11" id="KW-0720">Serine protease</keyword>
<evidence type="ECO:0000256" key="10">
    <source>
        <dbReference type="ARBA" id="ARBA00050665"/>
    </source>
</evidence>
<dbReference type="FunFam" id="1.20.58.1480:FF:000003">
    <property type="entry name" value="Lon protease homolog, mitochondrial"/>
    <property type="match status" value="1"/>
</dbReference>
<dbReference type="HAMAP" id="MF_03120">
    <property type="entry name" value="lonm_euk"/>
    <property type="match status" value="1"/>
</dbReference>
<dbReference type="Gene3D" id="2.30.130.40">
    <property type="entry name" value="LON domain-like"/>
    <property type="match status" value="1"/>
</dbReference>
<organism evidence="17 18">
    <name type="scientific">Lobosporangium transversale</name>
    <dbReference type="NCBI Taxonomy" id="64571"/>
    <lineage>
        <taxon>Eukaryota</taxon>
        <taxon>Fungi</taxon>
        <taxon>Fungi incertae sedis</taxon>
        <taxon>Mucoromycota</taxon>
        <taxon>Mortierellomycotina</taxon>
        <taxon>Mortierellomycetes</taxon>
        <taxon>Mortierellales</taxon>
        <taxon>Mortierellaceae</taxon>
        <taxon>Lobosporangium</taxon>
    </lineage>
</organism>
<dbReference type="Gene3D" id="3.40.50.300">
    <property type="entry name" value="P-loop containing nucleotide triphosphate hydrolases"/>
    <property type="match status" value="1"/>
</dbReference>
<proteinExistence type="inferred from homology"/>
<accession>A0A1Y2G6T0</accession>
<feature type="active site" evidence="11 12">
    <location>
        <position position="1140"/>
    </location>
</feature>
<feature type="compositionally biased region" description="Gly residues" evidence="14">
    <location>
        <begin position="143"/>
        <end position="167"/>
    </location>
</feature>
<evidence type="ECO:0000256" key="7">
    <source>
        <dbReference type="ARBA" id="ARBA00022946"/>
    </source>
</evidence>